<feature type="transmembrane region" description="Helical" evidence="7">
    <location>
        <begin position="429"/>
        <end position="447"/>
    </location>
</feature>
<feature type="transmembrane region" description="Helical" evidence="7">
    <location>
        <begin position="162"/>
        <end position="179"/>
    </location>
</feature>
<dbReference type="EMBL" id="JABAFA010000038">
    <property type="protein sequence ID" value="NMD99571.1"/>
    <property type="molecule type" value="Genomic_DNA"/>
</dbReference>
<dbReference type="RefSeq" id="WP_170077860.1">
    <property type="nucleotide sequence ID" value="NZ_JABAFA010000038.1"/>
</dbReference>
<evidence type="ECO:0000256" key="7">
    <source>
        <dbReference type="SAM" id="Phobius"/>
    </source>
</evidence>
<dbReference type="GO" id="GO:0012505">
    <property type="term" value="C:endomembrane system"/>
    <property type="evidence" value="ECO:0007669"/>
    <property type="project" value="UniProtKB-SubCell"/>
</dbReference>
<dbReference type="PANTHER" id="PTHR43337">
    <property type="entry name" value="XANTHINE/URACIL PERMEASE C887.17-RELATED"/>
    <property type="match status" value="1"/>
</dbReference>
<feature type="transmembrane region" description="Helical" evidence="7">
    <location>
        <begin position="186"/>
        <end position="204"/>
    </location>
</feature>
<dbReference type="InterPro" id="IPR006043">
    <property type="entry name" value="NCS2"/>
</dbReference>
<evidence type="ECO:0000256" key="2">
    <source>
        <dbReference type="ARBA" id="ARBA00005697"/>
    </source>
</evidence>
<protein>
    <submittedName>
        <fullName evidence="8">NCS2 family permease</fullName>
    </submittedName>
</protein>
<dbReference type="GO" id="GO:0005345">
    <property type="term" value="F:purine nucleobase transmembrane transporter activity"/>
    <property type="evidence" value="ECO:0007669"/>
    <property type="project" value="TreeGrafter"/>
</dbReference>
<dbReference type="Pfam" id="PF00860">
    <property type="entry name" value="Xan_ur_permease"/>
    <property type="match status" value="1"/>
</dbReference>
<dbReference type="GO" id="GO:0005886">
    <property type="term" value="C:plasma membrane"/>
    <property type="evidence" value="ECO:0007669"/>
    <property type="project" value="TreeGrafter"/>
</dbReference>
<reference evidence="8 9" key="1">
    <citation type="submission" date="2020-04" db="EMBL/GenBank/DDBJ databases">
        <authorList>
            <person name="Hitch T.C.A."/>
            <person name="Wylensek D."/>
            <person name="Clavel T."/>
        </authorList>
    </citation>
    <scope>NUCLEOTIDE SEQUENCE [LARGE SCALE GENOMIC DNA]</scope>
    <source>
        <strain evidence="8 9">PG-130-P53-12</strain>
    </source>
</reference>
<evidence type="ECO:0000256" key="4">
    <source>
        <dbReference type="ARBA" id="ARBA00022692"/>
    </source>
</evidence>
<evidence type="ECO:0000313" key="9">
    <source>
        <dbReference type="Proteomes" id="UP000543804"/>
    </source>
</evidence>
<organism evidence="8 9">
    <name type="scientific">Selenomonas bovis</name>
    <dbReference type="NCBI Taxonomy" id="416586"/>
    <lineage>
        <taxon>Bacteria</taxon>
        <taxon>Bacillati</taxon>
        <taxon>Bacillota</taxon>
        <taxon>Negativicutes</taxon>
        <taxon>Selenomonadales</taxon>
        <taxon>Selenomonadaceae</taxon>
        <taxon>Selenomonas</taxon>
    </lineage>
</organism>
<gene>
    <name evidence="8" type="ORF">HF878_08860</name>
</gene>
<dbReference type="AlphaFoldDB" id="A0A848BEX4"/>
<feature type="transmembrane region" description="Helical" evidence="7">
    <location>
        <begin position="210"/>
        <end position="228"/>
    </location>
</feature>
<evidence type="ECO:0000313" key="8">
    <source>
        <dbReference type="EMBL" id="NMD99571.1"/>
    </source>
</evidence>
<comment type="caution">
    <text evidence="8">The sequence shown here is derived from an EMBL/GenBank/DDBJ whole genome shotgun (WGS) entry which is preliminary data.</text>
</comment>
<evidence type="ECO:0000256" key="6">
    <source>
        <dbReference type="ARBA" id="ARBA00023136"/>
    </source>
</evidence>
<dbReference type="PANTHER" id="PTHR43337:SF1">
    <property type="entry name" value="XANTHINE_URACIL PERMEASE C887.17-RELATED"/>
    <property type="match status" value="1"/>
</dbReference>
<keyword evidence="4 7" id="KW-0812">Transmembrane</keyword>
<feature type="transmembrane region" description="Helical" evidence="7">
    <location>
        <begin position="328"/>
        <end position="348"/>
    </location>
</feature>
<feature type="transmembrane region" description="Helical" evidence="7">
    <location>
        <begin position="21"/>
        <end position="41"/>
    </location>
</feature>
<feature type="transmembrane region" description="Helical" evidence="7">
    <location>
        <begin position="131"/>
        <end position="150"/>
    </location>
</feature>
<proteinExistence type="inferred from homology"/>
<comment type="subcellular location">
    <subcellularLocation>
        <location evidence="1">Endomembrane system</location>
        <topology evidence="1">Multi-pass membrane protein</topology>
    </subcellularLocation>
</comment>
<name>A0A848BEX4_9FIRM</name>
<dbReference type="Proteomes" id="UP000543804">
    <property type="component" value="Unassembled WGS sequence"/>
</dbReference>
<sequence>MDQIRRFFGVERMGSTLEREFIAGAATFFSMSYIIVINPMLLAQAGIPYGAVFFATIISSVACTLFMGLFANVPYVLAPGMSLNSFVALTVVLLLGFRWQEALAMVFLCGLVNVFVTVTRLRHAIIEAIPLYLQNAISMGIGGFIAVAGVRNINVAVDDANRFFLFAGTVALLCVFYVLRLRGRILLGMMVMTSVCMMLGITSQGELERGYLAGYAGDFLGVVGAALYDGLPALIASDRWFVAFATVLALSLSDVFDTLGTFVGTGRSTGIFTRDEEHTLRASRGLSTPLDRALFADSLATPIGALLGTSNVTTYIESSAGISAGGRTGLTAVVAALFMLLAIFAAPIATAVPIEVNAGVLLVIGVSMLKNYSEIAWQRLGEAVPAVGTILGMTLLFSIAYGLAVGLFLHCLLEIVRYVRDPASVQVNYVLLGCTLIFVLNFLVMHIL</sequence>
<feature type="transmembrane region" description="Helical" evidence="7">
    <location>
        <begin position="47"/>
        <end position="69"/>
    </location>
</feature>
<evidence type="ECO:0000256" key="3">
    <source>
        <dbReference type="ARBA" id="ARBA00022448"/>
    </source>
</evidence>
<feature type="transmembrane region" description="Helical" evidence="7">
    <location>
        <begin position="102"/>
        <end position="119"/>
    </location>
</feature>
<feature type="transmembrane region" description="Helical" evidence="7">
    <location>
        <begin position="384"/>
        <end position="409"/>
    </location>
</feature>
<dbReference type="InterPro" id="IPR045018">
    <property type="entry name" value="Azg-like"/>
</dbReference>
<keyword evidence="3" id="KW-0813">Transport</keyword>
<keyword evidence="6 7" id="KW-0472">Membrane</keyword>
<keyword evidence="9" id="KW-1185">Reference proteome</keyword>
<evidence type="ECO:0000256" key="1">
    <source>
        <dbReference type="ARBA" id="ARBA00004127"/>
    </source>
</evidence>
<comment type="similarity">
    <text evidence="2">Belongs to the nucleobase:cation symporter-2 (NCS2) (TC 2.A.40) family. Azg-like subfamily.</text>
</comment>
<feature type="transmembrane region" description="Helical" evidence="7">
    <location>
        <begin position="76"/>
        <end position="96"/>
    </location>
</feature>
<keyword evidence="5 7" id="KW-1133">Transmembrane helix</keyword>
<accession>A0A848BEX4</accession>
<evidence type="ECO:0000256" key="5">
    <source>
        <dbReference type="ARBA" id="ARBA00022989"/>
    </source>
</evidence>